<name>A0ABD3D769_9LAMI</name>
<evidence type="ECO:0000313" key="2">
    <source>
        <dbReference type="Proteomes" id="UP001632038"/>
    </source>
</evidence>
<sequence length="123" mass="13792">MLFHILESPVLTDKLPFLQYLALTKLLHNVFFSITLQANLAWKPSITSPICFKPRPPSILFLQTLFQLTQCNLASPLWLHRKVLKSLSILLSVPLLTGVEANVCTGILSRTAFSSIIFPENDS</sequence>
<keyword evidence="2" id="KW-1185">Reference proteome</keyword>
<accession>A0ABD3D769</accession>
<organism evidence="1 2">
    <name type="scientific">Castilleja foliolosa</name>
    <dbReference type="NCBI Taxonomy" id="1961234"/>
    <lineage>
        <taxon>Eukaryota</taxon>
        <taxon>Viridiplantae</taxon>
        <taxon>Streptophyta</taxon>
        <taxon>Embryophyta</taxon>
        <taxon>Tracheophyta</taxon>
        <taxon>Spermatophyta</taxon>
        <taxon>Magnoliopsida</taxon>
        <taxon>eudicotyledons</taxon>
        <taxon>Gunneridae</taxon>
        <taxon>Pentapetalae</taxon>
        <taxon>asterids</taxon>
        <taxon>lamiids</taxon>
        <taxon>Lamiales</taxon>
        <taxon>Orobanchaceae</taxon>
        <taxon>Pedicularideae</taxon>
        <taxon>Castillejinae</taxon>
        <taxon>Castilleja</taxon>
    </lineage>
</organism>
<comment type="caution">
    <text evidence="1">The sequence shown here is derived from an EMBL/GenBank/DDBJ whole genome shotgun (WGS) entry which is preliminary data.</text>
</comment>
<proteinExistence type="predicted"/>
<protein>
    <submittedName>
        <fullName evidence="1">Uncharacterized protein</fullName>
    </submittedName>
</protein>
<dbReference type="Proteomes" id="UP001632038">
    <property type="component" value="Unassembled WGS sequence"/>
</dbReference>
<gene>
    <name evidence="1" type="ORF">CASFOL_018005</name>
</gene>
<dbReference type="AlphaFoldDB" id="A0ABD3D769"/>
<evidence type="ECO:0000313" key="1">
    <source>
        <dbReference type="EMBL" id="KAL3638135.1"/>
    </source>
</evidence>
<dbReference type="EMBL" id="JAVIJP010000020">
    <property type="protein sequence ID" value="KAL3638135.1"/>
    <property type="molecule type" value="Genomic_DNA"/>
</dbReference>
<reference evidence="2" key="1">
    <citation type="journal article" date="2024" name="IScience">
        <title>Strigolactones Initiate the Formation of Haustorium-like Structures in Castilleja.</title>
        <authorList>
            <person name="Buerger M."/>
            <person name="Peterson D."/>
            <person name="Chory J."/>
        </authorList>
    </citation>
    <scope>NUCLEOTIDE SEQUENCE [LARGE SCALE GENOMIC DNA]</scope>
</reference>